<sequence>MHPLSLPIARLIFCLVSLQRHACPFAEQVDVLVLATGIRPQDVYRPVKKLLEGSSFCLPCAQVKLFTLRWSVHSIPELRSFASCSTAS</sequence>
<protein>
    <recommendedName>
        <fullName evidence="4">Secreted protein</fullName>
    </recommendedName>
</protein>
<dbReference type="EMBL" id="NBNE01001300">
    <property type="protein sequence ID" value="OWZ14607.1"/>
    <property type="molecule type" value="Genomic_DNA"/>
</dbReference>
<organism evidence="2 3">
    <name type="scientific">Phytophthora megakarya</name>
    <dbReference type="NCBI Taxonomy" id="4795"/>
    <lineage>
        <taxon>Eukaryota</taxon>
        <taxon>Sar</taxon>
        <taxon>Stramenopiles</taxon>
        <taxon>Oomycota</taxon>
        <taxon>Peronosporomycetes</taxon>
        <taxon>Peronosporales</taxon>
        <taxon>Peronosporaceae</taxon>
        <taxon>Phytophthora</taxon>
    </lineage>
</organism>
<keyword evidence="1" id="KW-0732">Signal</keyword>
<comment type="caution">
    <text evidence="2">The sequence shown here is derived from an EMBL/GenBank/DDBJ whole genome shotgun (WGS) entry which is preliminary data.</text>
</comment>
<feature type="chain" id="PRO_5013257151" description="Secreted protein" evidence="1">
    <location>
        <begin position="23"/>
        <end position="88"/>
    </location>
</feature>
<dbReference type="AlphaFoldDB" id="A0A225WC92"/>
<gene>
    <name evidence="2" type="ORF">PHMEG_00011892</name>
</gene>
<keyword evidence="3" id="KW-1185">Reference proteome</keyword>
<evidence type="ECO:0008006" key="4">
    <source>
        <dbReference type="Google" id="ProtNLM"/>
    </source>
</evidence>
<evidence type="ECO:0000256" key="1">
    <source>
        <dbReference type="SAM" id="SignalP"/>
    </source>
</evidence>
<accession>A0A225WC92</accession>
<evidence type="ECO:0000313" key="2">
    <source>
        <dbReference type="EMBL" id="OWZ14607.1"/>
    </source>
</evidence>
<name>A0A225WC92_9STRA</name>
<reference evidence="3" key="1">
    <citation type="submission" date="2017-03" db="EMBL/GenBank/DDBJ databases">
        <title>Phytopthora megakarya and P. palmivora, two closely related causual agents of cacao black pod achieved similar genome size and gene model numbers by different mechanisms.</title>
        <authorList>
            <person name="Ali S."/>
            <person name="Shao J."/>
            <person name="Larry D.J."/>
            <person name="Kronmiller B."/>
            <person name="Shen D."/>
            <person name="Strem M.D."/>
            <person name="Melnick R.L."/>
            <person name="Guiltinan M.J."/>
            <person name="Tyler B.M."/>
            <person name="Meinhardt L.W."/>
            <person name="Bailey B.A."/>
        </authorList>
    </citation>
    <scope>NUCLEOTIDE SEQUENCE [LARGE SCALE GENOMIC DNA]</scope>
    <source>
        <strain evidence="3">zdho120</strain>
    </source>
</reference>
<dbReference type="Proteomes" id="UP000198211">
    <property type="component" value="Unassembled WGS sequence"/>
</dbReference>
<evidence type="ECO:0000313" key="3">
    <source>
        <dbReference type="Proteomes" id="UP000198211"/>
    </source>
</evidence>
<feature type="signal peptide" evidence="1">
    <location>
        <begin position="1"/>
        <end position="22"/>
    </location>
</feature>
<proteinExistence type="predicted"/>